<keyword evidence="5" id="KW-1185">Reference proteome</keyword>
<organism evidence="4 5">
    <name type="scientific">Neolecta irregularis (strain DAH-3)</name>
    <dbReference type="NCBI Taxonomy" id="1198029"/>
    <lineage>
        <taxon>Eukaryota</taxon>
        <taxon>Fungi</taxon>
        <taxon>Dikarya</taxon>
        <taxon>Ascomycota</taxon>
        <taxon>Taphrinomycotina</taxon>
        <taxon>Neolectales</taxon>
        <taxon>Neolectaceae</taxon>
        <taxon>Neolecta</taxon>
    </lineage>
</organism>
<accession>A0A1U7LPU4</accession>
<dbReference type="OMA" id="RSADHMI"/>
<comment type="caution">
    <text evidence="4">The sequence shown here is derived from an EMBL/GenBank/DDBJ whole genome shotgun (WGS) entry which is preliminary data.</text>
</comment>
<dbReference type="InterPro" id="IPR003734">
    <property type="entry name" value="DUF155"/>
</dbReference>
<evidence type="ECO:0000256" key="2">
    <source>
        <dbReference type="SAM" id="MobiDB-lite"/>
    </source>
</evidence>
<evidence type="ECO:0000313" key="5">
    <source>
        <dbReference type="Proteomes" id="UP000186594"/>
    </source>
</evidence>
<dbReference type="Pfam" id="PF02582">
    <property type="entry name" value="DUF155"/>
    <property type="match status" value="1"/>
</dbReference>
<dbReference type="Proteomes" id="UP000186594">
    <property type="component" value="Unassembled WGS sequence"/>
</dbReference>
<comment type="similarity">
    <text evidence="1">Belongs to the RMD1/sif2 family.</text>
</comment>
<sequence>MSAKTPSILVTDSRAQNQRKSPFPSSNVSPSPDVRDISLDTLLAGVDQVPSARRRIPLPNQSGKSRLQGQNVPQRFEIGLGFAYRRMSKITQKLVLLPEHETLERPFDSDEDRPPHDYRLPSRSIAERLTKERREERSLPRVTAYCVSEAFRFQSTASFLRTKHDVVSRIYDEALYAAYHLPLLPGISGNRVKSSPEAKSSCGKYMDLQDDYEFTDTLITEGEISGMMQHAEMFVFSYGVVCFWNFSERQERNILADLTFALAGSLLVRPLLDKDVQTEDLHFEYSPTTQRPRIYNDMITLRSADHMIKLAMSHAIAQSVKMTVFEERMELTLQDTRHVPKELALTGELDMQRSQVLKMSGKLFKLRVDVNLSSNVLGAYTPGLTNPRHTRLLLGLGTNAAPALHRRQRYPLFPPI</sequence>
<feature type="domain" description="DUF155" evidence="3">
    <location>
        <begin position="233"/>
        <end position="378"/>
    </location>
</feature>
<dbReference type="PANTHER" id="PTHR16255:SF4">
    <property type="entry name" value="SPORULATION PROTEIN RMD8"/>
    <property type="match status" value="1"/>
</dbReference>
<reference evidence="4 5" key="1">
    <citation type="submission" date="2016-04" db="EMBL/GenBank/DDBJ databases">
        <title>Evolutionary innovation and constraint leading to complex multicellularity in the Ascomycota.</title>
        <authorList>
            <person name="Cisse O."/>
            <person name="Nguyen A."/>
            <person name="Hewitt D.A."/>
            <person name="Jedd G."/>
            <person name="Stajich J.E."/>
        </authorList>
    </citation>
    <scope>NUCLEOTIDE SEQUENCE [LARGE SCALE GENOMIC DNA]</scope>
    <source>
        <strain evidence="4 5">DAH-3</strain>
    </source>
</reference>
<name>A0A1U7LPU4_NEOID</name>
<feature type="region of interest" description="Disordered" evidence="2">
    <location>
        <begin position="1"/>
        <end position="35"/>
    </location>
</feature>
<dbReference type="OrthoDB" id="18302at2759"/>
<feature type="compositionally biased region" description="Low complexity" evidence="2">
    <location>
        <begin position="21"/>
        <end position="32"/>
    </location>
</feature>
<evidence type="ECO:0000256" key="1">
    <source>
        <dbReference type="ARBA" id="ARBA00008306"/>
    </source>
</evidence>
<protein>
    <submittedName>
        <fullName evidence="4">Sad1-interacting factor 3</fullName>
    </submittedName>
</protein>
<dbReference type="PANTHER" id="PTHR16255">
    <property type="entry name" value="REQUIRED FOR MEIOTIC NUCLEAR DIVISION PROTEIN 1 HOMOLOG"/>
    <property type="match status" value="1"/>
</dbReference>
<evidence type="ECO:0000313" key="4">
    <source>
        <dbReference type="EMBL" id="OLL24541.1"/>
    </source>
</evidence>
<feature type="compositionally biased region" description="Polar residues" evidence="2">
    <location>
        <begin position="1"/>
        <end position="20"/>
    </location>
</feature>
<dbReference type="InterPro" id="IPR051624">
    <property type="entry name" value="RMD1/Sad1-interacting"/>
</dbReference>
<proteinExistence type="inferred from homology"/>
<dbReference type="AlphaFoldDB" id="A0A1U7LPU4"/>
<evidence type="ECO:0000259" key="3">
    <source>
        <dbReference type="Pfam" id="PF02582"/>
    </source>
</evidence>
<dbReference type="EMBL" id="LXFE01000741">
    <property type="protein sequence ID" value="OLL24541.1"/>
    <property type="molecule type" value="Genomic_DNA"/>
</dbReference>
<dbReference type="GO" id="GO:0005739">
    <property type="term" value="C:mitochondrion"/>
    <property type="evidence" value="ECO:0007669"/>
    <property type="project" value="UniProtKB-ARBA"/>
</dbReference>
<gene>
    <name evidence="4" type="ORF">NEOLI_005349</name>
</gene>